<organism evidence="1 2">
    <name type="scientific">Methylobacterium radiotolerans</name>
    <dbReference type="NCBI Taxonomy" id="31998"/>
    <lineage>
        <taxon>Bacteria</taxon>
        <taxon>Pseudomonadati</taxon>
        <taxon>Pseudomonadota</taxon>
        <taxon>Alphaproteobacteria</taxon>
        <taxon>Hyphomicrobiales</taxon>
        <taxon>Methylobacteriaceae</taxon>
        <taxon>Methylobacterium</taxon>
    </lineage>
</organism>
<evidence type="ECO:0000313" key="1">
    <source>
        <dbReference type="EMBL" id="MET3862707.1"/>
    </source>
</evidence>
<accession>A0ABV2N8A4</accession>
<keyword evidence="2" id="KW-1185">Reference proteome</keyword>
<name>A0ABV2N8A4_9HYPH</name>
<dbReference type="Proteomes" id="UP001549119">
    <property type="component" value="Unassembled WGS sequence"/>
</dbReference>
<gene>
    <name evidence="1" type="ORF">ABIC20_000016</name>
</gene>
<reference evidence="1 2" key="1">
    <citation type="submission" date="2024-06" db="EMBL/GenBank/DDBJ databases">
        <title>Genomics of switchgrass bacterial isolates.</title>
        <authorList>
            <person name="Shade A."/>
        </authorList>
    </citation>
    <scope>NUCLEOTIDE SEQUENCE [LARGE SCALE GENOMIC DNA]</scope>
    <source>
        <strain evidence="1 2">PvP084</strain>
    </source>
</reference>
<protein>
    <submittedName>
        <fullName evidence="1">Uncharacterized protein</fullName>
    </submittedName>
</protein>
<dbReference type="RefSeq" id="WP_209651011.1">
    <property type="nucleotide sequence ID" value="NZ_JBEPNV010000003.1"/>
</dbReference>
<comment type="caution">
    <text evidence="1">The sequence shown here is derived from an EMBL/GenBank/DDBJ whole genome shotgun (WGS) entry which is preliminary data.</text>
</comment>
<dbReference type="EMBL" id="JBEPNW010000001">
    <property type="protein sequence ID" value="MET3862707.1"/>
    <property type="molecule type" value="Genomic_DNA"/>
</dbReference>
<evidence type="ECO:0000313" key="2">
    <source>
        <dbReference type="Proteomes" id="UP001549119"/>
    </source>
</evidence>
<sequence>MLALVITHSPPQSDAAAVEIPAEVKAASGLDEHRQWVVVNEANLFTWPGPDLRTISGSNPPSAVYGTMPTDFLREVASAYMACRRGDPTDAKTVERA</sequence>
<proteinExistence type="predicted"/>